<evidence type="ECO:0000256" key="4">
    <source>
        <dbReference type="ARBA" id="ARBA00023172"/>
    </source>
</evidence>
<dbReference type="PANTHER" id="PTHR30629">
    <property type="entry name" value="PROPHAGE INTEGRASE"/>
    <property type="match status" value="1"/>
</dbReference>
<comment type="similarity">
    <text evidence="1">Belongs to the 'phage' integrase family.</text>
</comment>
<evidence type="ECO:0000313" key="7">
    <source>
        <dbReference type="EMBL" id="SMF36637.1"/>
    </source>
</evidence>
<name>A0A1X7EMH2_9PROT</name>
<evidence type="ECO:0000259" key="6">
    <source>
        <dbReference type="PROSITE" id="PS51898"/>
    </source>
</evidence>
<dbReference type="InterPro" id="IPR011010">
    <property type="entry name" value="DNA_brk_join_enz"/>
</dbReference>
<dbReference type="AlphaFoldDB" id="A0A1X7EMH2"/>
<dbReference type="GO" id="GO:0006310">
    <property type="term" value="P:DNA recombination"/>
    <property type="evidence" value="ECO:0007669"/>
    <property type="project" value="UniProtKB-KW"/>
</dbReference>
<dbReference type="RefSeq" id="WP_085084453.1">
    <property type="nucleotide sequence ID" value="NZ_FXAK01000002.1"/>
</dbReference>
<dbReference type="InterPro" id="IPR010998">
    <property type="entry name" value="Integrase_recombinase_N"/>
</dbReference>
<accession>A0A1X7EMH2</accession>
<dbReference type="SUPFAM" id="SSF56349">
    <property type="entry name" value="DNA breaking-rejoining enzymes"/>
    <property type="match status" value="1"/>
</dbReference>
<dbReference type="OrthoDB" id="7298605at2"/>
<reference evidence="7 8" key="1">
    <citation type="submission" date="2017-04" db="EMBL/GenBank/DDBJ databases">
        <authorList>
            <person name="Afonso C.L."/>
            <person name="Miller P.J."/>
            <person name="Scott M.A."/>
            <person name="Spackman E."/>
            <person name="Goraichik I."/>
            <person name="Dimitrov K.M."/>
            <person name="Suarez D.L."/>
            <person name="Swayne D.E."/>
        </authorList>
    </citation>
    <scope>NUCLEOTIDE SEQUENCE [LARGE SCALE GENOMIC DNA]</scope>
    <source>
        <strain evidence="7 8">A2P</strain>
    </source>
</reference>
<dbReference type="PANTHER" id="PTHR30629:SF2">
    <property type="entry name" value="PROPHAGE INTEGRASE INTS-RELATED"/>
    <property type="match status" value="1"/>
</dbReference>
<dbReference type="InterPro" id="IPR013762">
    <property type="entry name" value="Integrase-like_cat_sf"/>
</dbReference>
<organism evidence="7 8">
    <name type="scientific">Azospirillum oryzae</name>
    <dbReference type="NCBI Taxonomy" id="286727"/>
    <lineage>
        <taxon>Bacteria</taxon>
        <taxon>Pseudomonadati</taxon>
        <taxon>Pseudomonadota</taxon>
        <taxon>Alphaproteobacteria</taxon>
        <taxon>Rhodospirillales</taxon>
        <taxon>Azospirillaceae</taxon>
        <taxon>Azospirillum</taxon>
    </lineage>
</organism>
<dbReference type="Gene3D" id="1.10.150.130">
    <property type="match status" value="1"/>
</dbReference>
<evidence type="ECO:0000256" key="1">
    <source>
        <dbReference type="ARBA" id="ARBA00008857"/>
    </source>
</evidence>
<evidence type="ECO:0000256" key="5">
    <source>
        <dbReference type="SAM" id="MobiDB-lite"/>
    </source>
</evidence>
<protein>
    <submittedName>
        <fullName evidence="7">Site-specific recombinase XerD</fullName>
    </submittedName>
</protein>
<feature type="domain" description="Tyr recombinase" evidence="6">
    <location>
        <begin position="218"/>
        <end position="393"/>
    </location>
</feature>
<dbReference type="Gene3D" id="1.10.443.10">
    <property type="entry name" value="Intergrase catalytic core"/>
    <property type="match status" value="1"/>
</dbReference>
<feature type="region of interest" description="Disordered" evidence="5">
    <location>
        <begin position="160"/>
        <end position="180"/>
    </location>
</feature>
<dbReference type="GO" id="GO:0003677">
    <property type="term" value="F:DNA binding"/>
    <property type="evidence" value="ECO:0007669"/>
    <property type="project" value="UniProtKB-KW"/>
</dbReference>
<dbReference type="EMBL" id="FXAK01000002">
    <property type="protein sequence ID" value="SMF36637.1"/>
    <property type="molecule type" value="Genomic_DNA"/>
</dbReference>
<dbReference type="Gene3D" id="3.30.160.390">
    <property type="entry name" value="Integrase, DNA-binding domain"/>
    <property type="match status" value="1"/>
</dbReference>
<gene>
    <name evidence="7" type="ORF">SAMN02982917_1869</name>
</gene>
<dbReference type="InterPro" id="IPR002104">
    <property type="entry name" value="Integrase_catalytic"/>
</dbReference>
<keyword evidence="2" id="KW-0229">DNA integration</keyword>
<dbReference type="CDD" id="cd00796">
    <property type="entry name" value="INT_Rci_Hp1_C"/>
    <property type="match status" value="1"/>
</dbReference>
<dbReference type="Pfam" id="PF00589">
    <property type="entry name" value="Phage_integrase"/>
    <property type="match status" value="1"/>
</dbReference>
<proteinExistence type="inferred from homology"/>
<evidence type="ECO:0000256" key="3">
    <source>
        <dbReference type="ARBA" id="ARBA00023125"/>
    </source>
</evidence>
<sequence length="431" mass="47153">MPSTRITKRAVDDATPEARDFYLWDSELSGFGLKVTPSGTKTYLVQYRAGGRGMPTRRITIGRHGSPWTPEQARQEARRVLATVDLGDDPAARKADRRRELTVSELCDLYIAEGCTTKKPSTIRADQGRITWHIKPLLGKRKAGDITRGDIERLLRDVAAGKTASPHRSSKGGSRATGGKGAASQTVILLRAMFAFAMARALRSDNPAAGIKTFNVRKLERFLTAEEIGRLGKTLIAFEQEGANPYLIAAIRLLLLTGCRKSEILSLTWDCVDVAHSCLRLPDSKTGAKIVPLGRAALDILTKLQRRSGVQYVISGKGQHGQLVNIDRTWEKIRTAAGLPDVRLHDLRHSFASVGAANGSSLLVIGKILGHTQPTTTQRYAHLGHDPVLTAANQISAVIADALDQSTSQRNRRRKFRLRPNRPMSLADAPV</sequence>
<dbReference type="InterPro" id="IPR050808">
    <property type="entry name" value="Phage_Integrase"/>
</dbReference>
<evidence type="ECO:0000313" key="8">
    <source>
        <dbReference type="Proteomes" id="UP000192936"/>
    </source>
</evidence>
<dbReference type="Pfam" id="PF13356">
    <property type="entry name" value="Arm-DNA-bind_3"/>
    <property type="match status" value="1"/>
</dbReference>
<evidence type="ECO:0000256" key="2">
    <source>
        <dbReference type="ARBA" id="ARBA00022908"/>
    </source>
</evidence>
<keyword evidence="3" id="KW-0238">DNA-binding</keyword>
<dbReference type="STRING" id="286727.SAMN02982917_1869"/>
<dbReference type="GO" id="GO:0015074">
    <property type="term" value="P:DNA integration"/>
    <property type="evidence" value="ECO:0007669"/>
    <property type="project" value="UniProtKB-KW"/>
</dbReference>
<dbReference type="InterPro" id="IPR038488">
    <property type="entry name" value="Integrase_DNA-bd_sf"/>
</dbReference>
<dbReference type="InterPro" id="IPR025166">
    <property type="entry name" value="Integrase_DNA_bind_dom"/>
</dbReference>
<dbReference type="PROSITE" id="PS51898">
    <property type="entry name" value="TYR_RECOMBINASE"/>
    <property type="match status" value="1"/>
</dbReference>
<keyword evidence="4" id="KW-0233">DNA recombination</keyword>
<dbReference type="Proteomes" id="UP000192936">
    <property type="component" value="Unassembled WGS sequence"/>
</dbReference>